<keyword evidence="2" id="KW-1185">Reference proteome</keyword>
<evidence type="ECO:0000313" key="2">
    <source>
        <dbReference type="Proteomes" id="UP001161497"/>
    </source>
</evidence>
<name>A0ABM9IG51_9BACT</name>
<gene>
    <name evidence="1" type="ORF">MFUM_2375</name>
</gene>
<reference evidence="1" key="1">
    <citation type="submission" date="2023-03" db="EMBL/GenBank/DDBJ databases">
        <authorList>
            <person name="Cremers G."/>
            <person name="Picone N."/>
        </authorList>
    </citation>
    <scope>NUCLEOTIDE SEQUENCE</scope>
    <source>
        <strain evidence="1">Sample_alias</strain>
    </source>
</reference>
<sequence>MYQLFSLNKRQTRRKVKTISHFSSNKGGEKKNLKGDCIGEIGMVMNFIYIKLKYKKILFLER</sequence>
<evidence type="ECO:0000313" key="1">
    <source>
        <dbReference type="EMBL" id="CAI9086681.1"/>
    </source>
</evidence>
<accession>A0ABM9IG51</accession>
<protein>
    <submittedName>
        <fullName evidence="1">Uncharacterized protein</fullName>
    </submittedName>
</protein>
<proteinExistence type="predicted"/>
<organism evidence="1 2">
    <name type="scientific">Candidatus Methylacidiphilum fumarolicum</name>
    <dbReference type="NCBI Taxonomy" id="591154"/>
    <lineage>
        <taxon>Bacteria</taxon>
        <taxon>Pseudomonadati</taxon>
        <taxon>Verrucomicrobiota</taxon>
        <taxon>Methylacidiphilae</taxon>
        <taxon>Methylacidiphilales</taxon>
        <taxon>Methylacidiphilaceae</taxon>
        <taxon>Methylacidiphilum (ex Ratnadevi et al. 2023)</taxon>
    </lineage>
</organism>
<dbReference type="EMBL" id="OX458932">
    <property type="protein sequence ID" value="CAI9086681.1"/>
    <property type="molecule type" value="Genomic_DNA"/>
</dbReference>
<dbReference type="Proteomes" id="UP001161497">
    <property type="component" value="Chromosome"/>
</dbReference>